<dbReference type="SUPFAM" id="SSF69279">
    <property type="entry name" value="Phage tail proteins"/>
    <property type="match status" value="1"/>
</dbReference>
<dbReference type="EMBL" id="JBHTNZ010000009">
    <property type="protein sequence ID" value="MFD1461600.1"/>
    <property type="molecule type" value="Genomic_DNA"/>
</dbReference>
<name>A0ABW4DA51_9BACL</name>
<evidence type="ECO:0000313" key="2">
    <source>
        <dbReference type="EMBL" id="MFD1461600.1"/>
    </source>
</evidence>
<organism evidence="2 3">
    <name type="scientific">Paenibacillus farraposensis</name>
    <dbReference type="NCBI Taxonomy" id="2807095"/>
    <lineage>
        <taxon>Bacteria</taxon>
        <taxon>Bacillati</taxon>
        <taxon>Bacillota</taxon>
        <taxon>Bacilli</taxon>
        <taxon>Bacillales</taxon>
        <taxon>Paenibacillaceae</taxon>
        <taxon>Paenibacillus</taxon>
    </lineage>
</organism>
<feature type="region of interest" description="Disordered" evidence="1">
    <location>
        <begin position="238"/>
        <end position="306"/>
    </location>
</feature>
<keyword evidence="3" id="KW-1185">Reference proteome</keyword>
<protein>
    <submittedName>
        <fullName evidence="2">Phage late control D family protein</fullName>
    </submittedName>
</protein>
<reference evidence="3" key="1">
    <citation type="journal article" date="2019" name="Int. J. Syst. Evol. Microbiol.">
        <title>The Global Catalogue of Microorganisms (GCM) 10K type strain sequencing project: providing services to taxonomists for standard genome sequencing and annotation.</title>
        <authorList>
            <consortium name="The Broad Institute Genomics Platform"/>
            <consortium name="The Broad Institute Genome Sequencing Center for Infectious Disease"/>
            <person name="Wu L."/>
            <person name="Ma J."/>
        </authorList>
    </citation>
    <scope>NUCLEOTIDE SEQUENCE [LARGE SCALE GENOMIC DNA]</scope>
    <source>
        <strain evidence="3">CCM 9147</strain>
    </source>
</reference>
<evidence type="ECO:0000313" key="3">
    <source>
        <dbReference type="Proteomes" id="UP001597340"/>
    </source>
</evidence>
<comment type="caution">
    <text evidence="2">The sequence shown here is derived from an EMBL/GenBank/DDBJ whole genome shotgun (WGS) entry which is preliminary data.</text>
</comment>
<evidence type="ECO:0000256" key="1">
    <source>
        <dbReference type="SAM" id="MobiDB-lite"/>
    </source>
</evidence>
<accession>A0ABW4DA51</accession>
<dbReference type="RefSeq" id="WP_229524441.1">
    <property type="nucleotide sequence ID" value="NZ_JAFFQR010000064.1"/>
</dbReference>
<dbReference type="Proteomes" id="UP001597340">
    <property type="component" value="Unassembled WGS sequence"/>
</dbReference>
<gene>
    <name evidence="2" type="ORF">ACFQ5D_09245</name>
</gene>
<feature type="compositionally biased region" description="Low complexity" evidence="1">
    <location>
        <begin position="260"/>
        <end position="269"/>
    </location>
</feature>
<proteinExistence type="predicted"/>
<feature type="compositionally biased region" description="Basic and acidic residues" evidence="1">
    <location>
        <begin position="270"/>
        <end position="292"/>
    </location>
</feature>
<feature type="compositionally biased region" description="Basic and acidic residues" evidence="1">
    <location>
        <begin position="245"/>
        <end position="259"/>
    </location>
</feature>
<sequence>MDETIDARRAQVVINYNGKDITKELSDYSLDLTYTDAEPGTLDDLQINLEDKARKWSGPWSPSAGDRIVAYIKTIGWDKPGEIKRLNCGSFEVDSIDFAGPPDTVSIKAVSLPVTTSVRQEKKTKAWESVTLKSIAAEIAKRAGFSLMYEAHNNPKYDRQDQTDVSDLAFLNDLCKQEGIALKVTGKKLVLFDEYVYEQKSPALTIERGVSDIISYGFSFSTQDVAYAGCEVSYQPAAKKKSSKKKDEKKDDKKDDTSKTKSTATTAESTSKDADKDSKTGKKKKDKAEQPKPIKVIYRPPGAPKDGPILKVSQSVGSQAEAINAARKSLREKNKEAGKATLSLMGNVSLAAGMTITIKGFGRFDGKYIIVSATHAVGGSGYTTNLEIRKVLGW</sequence>